<dbReference type="Gene3D" id="3.30.1330.10">
    <property type="entry name" value="PurM-like, N-terminal domain"/>
    <property type="match status" value="2"/>
</dbReference>
<evidence type="ECO:0000256" key="1">
    <source>
        <dbReference type="ARBA" id="ARBA00022490"/>
    </source>
</evidence>
<evidence type="ECO:0000259" key="10">
    <source>
        <dbReference type="Pfam" id="PF02769"/>
    </source>
</evidence>
<dbReference type="Gene3D" id="3.90.650.10">
    <property type="entry name" value="PurM-like C-terminal domain"/>
    <property type="match status" value="2"/>
</dbReference>
<evidence type="ECO:0000313" key="12">
    <source>
        <dbReference type="EMBL" id="BBO23801.1"/>
    </source>
</evidence>
<keyword evidence="3 8" id="KW-0479">Metal-binding</keyword>
<dbReference type="NCBIfam" id="TIGR01736">
    <property type="entry name" value="FGAM_synth_II"/>
    <property type="match status" value="1"/>
</dbReference>
<evidence type="ECO:0000256" key="6">
    <source>
        <dbReference type="ARBA" id="ARBA00022840"/>
    </source>
</evidence>
<protein>
    <recommendedName>
        <fullName evidence="8">Phosphoribosylformylglycinamidine synthase subunit PurL</fullName>
        <shortName evidence="8">FGAM synthase</shortName>
        <ecNumber evidence="8">6.3.5.3</ecNumber>
    </recommendedName>
    <alternativeName>
        <fullName evidence="8">Formylglycinamide ribonucleotide amidotransferase subunit II</fullName>
        <shortName evidence="8">FGAR amidotransferase II</shortName>
        <shortName evidence="8">FGAR-AT II</shortName>
    </alternativeName>
    <alternativeName>
        <fullName evidence="8">Glutamine amidotransferase PurL</fullName>
    </alternativeName>
    <alternativeName>
        <fullName evidence="8">Phosphoribosylformylglycinamidine synthase subunit II</fullName>
    </alternativeName>
</protein>
<evidence type="ECO:0000259" key="11">
    <source>
        <dbReference type="Pfam" id="PF18072"/>
    </source>
</evidence>
<dbReference type="Proteomes" id="UP000662873">
    <property type="component" value="Chromosome"/>
</dbReference>
<feature type="domain" description="PurM-like C-terminal" evidence="10">
    <location>
        <begin position="593"/>
        <end position="713"/>
    </location>
</feature>
<dbReference type="NCBIfam" id="NF002290">
    <property type="entry name" value="PRK01213.1"/>
    <property type="match status" value="1"/>
</dbReference>
<feature type="binding site" evidence="8">
    <location>
        <position position="48"/>
    </location>
    <ligand>
        <name>ATP</name>
        <dbReference type="ChEBI" id="CHEBI:30616"/>
    </ligand>
</feature>
<evidence type="ECO:0000256" key="7">
    <source>
        <dbReference type="ARBA" id="ARBA00022842"/>
    </source>
</evidence>
<dbReference type="SUPFAM" id="SSF55326">
    <property type="entry name" value="PurM N-terminal domain-like"/>
    <property type="match status" value="2"/>
</dbReference>
<dbReference type="InterPro" id="IPR010074">
    <property type="entry name" value="PRibForGlyAmidine_synth_PurL"/>
</dbReference>
<proteinExistence type="inferred from homology"/>
<keyword evidence="2 8" id="KW-0436">Ligase</keyword>
<dbReference type="Pfam" id="PF18072">
    <property type="entry name" value="FGAR-AT_linker"/>
    <property type="match status" value="1"/>
</dbReference>
<sequence length="764" mass="80909">MAAISSEVYTSLGLNESEYARIVRLMGRDPNAVELAMFSVMWSEHCGYKYSRQVLSRFGKYKEALEGKGLENAGIVDIGDGLGVTMKVESHNHPSAVEPYQGAATGVGGIIRDILTMGARPVALLNSLRFGPVISGQDSPDHVQRNRYLFSHVVEGIGGYGNCVGVPTVAGEVGFHKRYSGNPLVNAMCVGVLDLRAIATAAARGVGNPVLYLGSATGKDGIHGATFASDALDEGSEAKRPNVQIGDPFAGKLLIEATLEALKTGAIVAIQDMGAAGLTCSTIEMSAKGQVGMEIELDLVPTREAGMTPVELMLSESQERMLAVAQAGRELEVIAVFRKWGLHAVVIGNVTSERNVVVRQNGEVVATLDPLWLANECPTYSTDAEAPDYHAQARSWAPQDLNSVNLPGALLQLLSSPNLSSKKWVFQQYDQQVQTQTQTPAGKGDAAVIDLRGTKKALALKIDGNARQVYFDPRVGGHLAVCEAARNVACVGARPVAVTDGLNFGNPQRPHVFWQFREAVEGIAEACEVFGTPVISGNVSFYNESDLGEVLPTPLIGMLGVIDDAAASISMVPRNSTGFVVMLQVPHSNLPQQGLGASEFLAAVLGVENGCPEPPNLAAEKTLCEVLAGVIGQGWLEWAHDLSEGGLLVAAAEVCAVGGCGMELDFGNVAFSGSGYTPLGRFASPASALFGEVSGRVLAGIDLSKRHIVEQLDKQARENGLELVVLGMYARAAKRLQVKQMGQMLVDVSTDEISRAYEATLALD</sequence>
<feature type="active site" description="Proton acceptor" evidence="8">
    <location>
        <position position="91"/>
    </location>
</feature>
<feature type="binding site" evidence="8">
    <location>
        <position position="272"/>
    </location>
    <ligand>
        <name>Mg(2+)</name>
        <dbReference type="ChEBI" id="CHEBI:18420"/>
        <label>2</label>
    </ligand>
</feature>
<comment type="function">
    <text evidence="8">Part of the phosphoribosylformylglycinamidine synthase complex involved in the purines biosynthetic pathway. Catalyzes the ATP-dependent conversion of formylglycinamide ribonucleotide (FGAR) and glutamine to yield formylglycinamidine ribonucleotide (FGAM) and glutamate. The FGAM synthase complex is composed of three subunits. PurQ produces an ammonia molecule by converting glutamine to glutamate. PurL transfers the ammonia molecule to FGAR to form FGAM in an ATP-dependent manner. PurS interacts with PurQ and PurL and is thought to assist in the transfer of the ammonia molecule from PurQ to PurL.</text>
</comment>
<reference evidence="12" key="1">
    <citation type="journal article" name="DNA Res.">
        <title>The physiological potential of anammox bacteria as revealed by their core genome structure.</title>
        <authorList>
            <person name="Okubo T."/>
            <person name="Toyoda A."/>
            <person name="Fukuhara K."/>
            <person name="Uchiyama I."/>
            <person name="Harigaya Y."/>
            <person name="Kuroiwa M."/>
            <person name="Suzuki T."/>
            <person name="Murakami Y."/>
            <person name="Suwa Y."/>
            <person name="Takami H."/>
        </authorList>
    </citation>
    <scope>NUCLEOTIDE SEQUENCE</scope>
    <source>
        <strain evidence="12">317325-2</strain>
    </source>
</reference>
<dbReference type="Pfam" id="PF00586">
    <property type="entry name" value="AIRS"/>
    <property type="match status" value="2"/>
</dbReference>
<keyword evidence="7 8" id="KW-0460">Magnesium</keyword>
<keyword evidence="1 8" id="KW-0963">Cytoplasm</keyword>
<feature type="domain" description="PurM-like N-terminal" evidence="9">
    <location>
        <begin position="444"/>
        <end position="562"/>
    </location>
</feature>
<feature type="domain" description="PurM-like N-terminal" evidence="9">
    <location>
        <begin position="71"/>
        <end position="192"/>
    </location>
</feature>
<dbReference type="HAMAP" id="MF_00420">
    <property type="entry name" value="PurL_2"/>
    <property type="match status" value="1"/>
</dbReference>
<dbReference type="SUPFAM" id="SSF56042">
    <property type="entry name" value="PurM C-terminal domain-like"/>
    <property type="match status" value="2"/>
</dbReference>
<feature type="binding site" evidence="8">
    <location>
        <position position="538"/>
    </location>
    <ligand>
        <name>Mg(2+)</name>
        <dbReference type="ChEBI" id="CHEBI:18420"/>
        <label>1</label>
    </ligand>
</feature>
<dbReference type="InterPro" id="IPR016188">
    <property type="entry name" value="PurM-like_N"/>
</dbReference>
<dbReference type="Pfam" id="PF02769">
    <property type="entry name" value="AIRS_C"/>
    <property type="match status" value="2"/>
</dbReference>
<name>A0A809S9R0_9BACT</name>
<comment type="subunit">
    <text evidence="8">Monomer. Part of the FGAM synthase complex composed of 1 PurL, 1 PurQ and 2 PurS subunits.</text>
</comment>
<feature type="active site" evidence="8">
    <location>
        <position position="45"/>
    </location>
</feature>
<feature type="binding site" evidence="8">
    <location>
        <position position="500"/>
    </location>
    <ligand>
        <name>ATP</name>
        <dbReference type="ChEBI" id="CHEBI:30616"/>
    </ligand>
</feature>
<feature type="binding site" evidence="8">
    <location>
        <position position="89"/>
    </location>
    <ligand>
        <name>Mg(2+)</name>
        <dbReference type="ChEBI" id="CHEBI:18420"/>
        <label>1</label>
    </ligand>
</feature>
<comment type="similarity">
    <text evidence="8">Belongs to the FGAMS family.</text>
</comment>
<accession>A0A809S9R0</accession>
<feature type="binding site" evidence="8">
    <location>
        <begin position="90"/>
        <end position="93"/>
    </location>
    <ligand>
        <name>substrate</name>
    </ligand>
</feature>
<dbReference type="PIRSF" id="PIRSF001587">
    <property type="entry name" value="FGAM_synthase_II"/>
    <property type="match status" value="1"/>
</dbReference>
<dbReference type="PANTHER" id="PTHR43555">
    <property type="entry name" value="PHOSPHORIBOSYLFORMYLGLYCINAMIDINE SYNTHASE SUBUNIT PURL"/>
    <property type="match status" value="1"/>
</dbReference>
<gene>
    <name evidence="8" type="primary">purL</name>
    <name evidence="12" type="ORF">NPRO_13960</name>
</gene>
<dbReference type="GO" id="GO:0000287">
    <property type="term" value="F:magnesium ion binding"/>
    <property type="evidence" value="ECO:0007669"/>
    <property type="project" value="UniProtKB-UniRule"/>
</dbReference>
<dbReference type="GO" id="GO:0005524">
    <property type="term" value="F:ATP binding"/>
    <property type="evidence" value="ECO:0007669"/>
    <property type="project" value="UniProtKB-UniRule"/>
</dbReference>
<evidence type="ECO:0000313" key="13">
    <source>
        <dbReference type="Proteomes" id="UP000662873"/>
    </source>
</evidence>
<keyword evidence="5 8" id="KW-0658">Purine biosynthesis</keyword>
<organism evidence="12 13">
    <name type="scientific">Candidatus Nitrosymbiomonas proteolyticus</name>
    <dbReference type="NCBI Taxonomy" id="2608984"/>
    <lineage>
        <taxon>Bacteria</taxon>
        <taxon>Bacillati</taxon>
        <taxon>Armatimonadota</taxon>
        <taxon>Armatimonadota incertae sedis</taxon>
        <taxon>Candidatus Nitrosymbiomonas</taxon>
    </lineage>
</organism>
<feature type="binding site" evidence="8">
    <location>
        <position position="537"/>
    </location>
    <ligand>
        <name>ATP</name>
        <dbReference type="ChEBI" id="CHEBI:30616"/>
    </ligand>
</feature>
<dbReference type="UniPathway" id="UPA00074">
    <property type="reaction ID" value="UER00128"/>
</dbReference>
<evidence type="ECO:0000259" key="9">
    <source>
        <dbReference type="Pfam" id="PF00586"/>
    </source>
</evidence>
<evidence type="ECO:0000256" key="2">
    <source>
        <dbReference type="ARBA" id="ARBA00022598"/>
    </source>
</evidence>
<feature type="binding site" evidence="8">
    <location>
        <position position="540"/>
    </location>
    <ligand>
        <name>substrate</name>
    </ligand>
</feature>
<evidence type="ECO:0000256" key="4">
    <source>
        <dbReference type="ARBA" id="ARBA00022741"/>
    </source>
</evidence>
<feature type="domain" description="PurM-like C-terminal" evidence="10">
    <location>
        <begin position="206"/>
        <end position="358"/>
    </location>
</feature>
<evidence type="ECO:0000256" key="5">
    <source>
        <dbReference type="ARBA" id="ARBA00022755"/>
    </source>
</evidence>
<dbReference type="InterPro" id="IPR041609">
    <property type="entry name" value="PurL_linker"/>
</dbReference>
<dbReference type="KEGG" id="npy:NPRO_13960"/>
<dbReference type="CDD" id="cd02204">
    <property type="entry name" value="PurL_repeat2"/>
    <property type="match status" value="1"/>
</dbReference>
<dbReference type="GO" id="GO:0004642">
    <property type="term" value="F:phosphoribosylformylglycinamidine synthase activity"/>
    <property type="evidence" value="ECO:0007669"/>
    <property type="project" value="UniProtKB-UniRule"/>
</dbReference>
<feature type="binding site" evidence="8">
    <location>
        <position position="87"/>
    </location>
    <ligand>
        <name>ATP</name>
        <dbReference type="ChEBI" id="CHEBI:30616"/>
    </ligand>
</feature>
<comment type="catalytic activity">
    <reaction evidence="8">
        <text>N(2)-formyl-N(1)-(5-phospho-beta-D-ribosyl)glycinamide + L-glutamine + ATP + H2O = 2-formamido-N(1)-(5-O-phospho-beta-D-ribosyl)acetamidine + L-glutamate + ADP + phosphate + H(+)</text>
        <dbReference type="Rhea" id="RHEA:17129"/>
        <dbReference type="ChEBI" id="CHEBI:15377"/>
        <dbReference type="ChEBI" id="CHEBI:15378"/>
        <dbReference type="ChEBI" id="CHEBI:29985"/>
        <dbReference type="ChEBI" id="CHEBI:30616"/>
        <dbReference type="ChEBI" id="CHEBI:43474"/>
        <dbReference type="ChEBI" id="CHEBI:58359"/>
        <dbReference type="ChEBI" id="CHEBI:147286"/>
        <dbReference type="ChEBI" id="CHEBI:147287"/>
        <dbReference type="ChEBI" id="CHEBI:456216"/>
        <dbReference type="EC" id="6.3.5.3"/>
    </reaction>
</comment>
<keyword evidence="4 8" id="KW-0547">Nucleotide-binding</keyword>
<dbReference type="FunFam" id="3.30.1330.10:FF:000004">
    <property type="entry name" value="Phosphoribosylformylglycinamidine synthase subunit PurL"/>
    <property type="match status" value="1"/>
</dbReference>
<dbReference type="GO" id="GO:0006189">
    <property type="term" value="P:'de novo' IMP biosynthetic process"/>
    <property type="evidence" value="ECO:0007669"/>
    <property type="project" value="UniProtKB-UniRule"/>
</dbReference>
<dbReference type="PANTHER" id="PTHR43555:SF1">
    <property type="entry name" value="PHOSPHORIBOSYLFORMYLGLYCINAMIDINE SYNTHASE SUBUNIT PURL"/>
    <property type="match status" value="1"/>
</dbReference>
<feature type="domain" description="Phosphoribosylformylglycinamidine synthase linker" evidence="11">
    <location>
        <begin position="8"/>
        <end position="49"/>
    </location>
</feature>
<dbReference type="AlphaFoldDB" id="A0A809S9R0"/>
<dbReference type="InterPro" id="IPR036676">
    <property type="entry name" value="PurM-like_C_sf"/>
</dbReference>
<dbReference type="EC" id="6.3.5.3" evidence="8"/>
<evidence type="ECO:0000256" key="8">
    <source>
        <dbReference type="HAMAP-Rule" id="MF_00420"/>
    </source>
</evidence>
<comment type="subcellular location">
    <subcellularLocation>
        <location evidence="8">Cytoplasm</location>
    </subcellularLocation>
</comment>
<evidence type="ECO:0000256" key="3">
    <source>
        <dbReference type="ARBA" id="ARBA00022723"/>
    </source>
</evidence>
<dbReference type="CDD" id="cd02203">
    <property type="entry name" value="PurL_repeat1"/>
    <property type="match status" value="1"/>
</dbReference>
<dbReference type="EMBL" id="AP021858">
    <property type="protein sequence ID" value="BBO23801.1"/>
    <property type="molecule type" value="Genomic_DNA"/>
</dbReference>
<dbReference type="InterPro" id="IPR036921">
    <property type="entry name" value="PurM-like_N_sf"/>
</dbReference>
<comment type="caution">
    <text evidence="8">Lacks conserved residue(s) required for the propagation of feature annotation.</text>
</comment>
<dbReference type="InterPro" id="IPR010918">
    <property type="entry name" value="PurM-like_C_dom"/>
</dbReference>
<comment type="pathway">
    <text evidence="8">Purine metabolism; IMP biosynthesis via de novo pathway; 5-amino-1-(5-phospho-D-ribosyl)imidazole from N(2)-formyl-N(1)-(5-phospho-D-ribosyl)glycinamide: step 1/2.</text>
</comment>
<feature type="binding site" evidence="8">
    <location>
        <position position="112"/>
    </location>
    <ligand>
        <name>substrate</name>
    </ligand>
</feature>
<feature type="binding site" evidence="8">
    <location>
        <position position="244"/>
    </location>
    <ligand>
        <name>substrate</name>
    </ligand>
</feature>
<feature type="binding site" evidence="8">
    <location>
        <begin position="316"/>
        <end position="318"/>
    </location>
    <ligand>
        <name>substrate</name>
    </ligand>
</feature>
<feature type="binding site" evidence="8">
    <location>
        <position position="113"/>
    </location>
    <ligand>
        <name>Mg(2+)</name>
        <dbReference type="ChEBI" id="CHEBI:18420"/>
        <label>2</label>
    </ligand>
</feature>
<dbReference type="GO" id="GO:0005737">
    <property type="term" value="C:cytoplasm"/>
    <property type="evidence" value="ECO:0007669"/>
    <property type="project" value="UniProtKB-SubCell"/>
</dbReference>
<keyword evidence="6 8" id="KW-0067">ATP-binding</keyword>